<reference evidence="1" key="1">
    <citation type="submission" date="2013-07" db="EMBL/GenBank/DDBJ databases">
        <title>The genome of an arbuscular mycorrhizal fungus provides insights into the evolution of the oldest plant symbiosis.</title>
        <authorList>
            <consortium name="DOE Joint Genome Institute"/>
            <person name="Tisserant E."/>
            <person name="Malbreil M."/>
            <person name="Kuo A."/>
            <person name="Kohler A."/>
            <person name="Symeonidi A."/>
            <person name="Balestrini R."/>
            <person name="Charron P."/>
            <person name="Duensing N."/>
            <person name="Frei-dit-Frey N."/>
            <person name="Gianinazzi-Pearson V."/>
            <person name="Gilbert B."/>
            <person name="Handa Y."/>
            <person name="Hijri M."/>
            <person name="Kaul R."/>
            <person name="Kawaguchi M."/>
            <person name="Krajinski F."/>
            <person name="Lammers P."/>
            <person name="Lapierre D."/>
            <person name="Masclaux F.G."/>
            <person name="Murat C."/>
            <person name="Morin E."/>
            <person name="Ndikumana S."/>
            <person name="Pagni M."/>
            <person name="Petitpierre D."/>
            <person name="Requena N."/>
            <person name="Rosikiewicz P."/>
            <person name="Riley R."/>
            <person name="Saito K."/>
            <person name="San Clemente H."/>
            <person name="Shapiro H."/>
            <person name="van Tuinen D."/>
            <person name="Becard G."/>
            <person name="Bonfante P."/>
            <person name="Paszkowski U."/>
            <person name="Shachar-Hill Y."/>
            <person name="Young J.P."/>
            <person name="Sanders I.R."/>
            <person name="Henrissat B."/>
            <person name="Rensing S.A."/>
            <person name="Grigoriev I.V."/>
            <person name="Corradi N."/>
            <person name="Roux C."/>
            <person name="Martin F."/>
        </authorList>
    </citation>
    <scope>NUCLEOTIDE SEQUENCE</scope>
    <source>
        <strain evidence="1">DAOM 197198</strain>
    </source>
</reference>
<sequence length="349" mass="39847">MDYNKYETYLADDLSTKLVVQDHTADSYRVFDSFDEFWDFSDNTPPHLRCFSEVVFEDMPQAPMVHVGISSRSKMPKKKIVGTIETVITGMIDVFHTSYHNTKNVPISPKDLVVIDECGLSSHRFWIYSFHILAPSFSFSGYQEASIFLDNVTLRVPKKIQQYLFLPCSPPIQYIRILDSTFPDDAKNKKISSYSRYLGTATDIPQNGLFVNHFPDLKVDSVSQTTNAIDENIPEIVDSLEKDNHENTVTNEIDGDNFNEDSMPETEEDVISSIIETRSIGHDMPISDKTDTSVNDNVHGMEVNITSVNLSNTETQLVTLQKPSIFLNMFTIYLQYNRHITLVFLLFSF</sequence>
<dbReference type="EMBL" id="KI282061">
    <property type="protein sequence ID" value="ESA15372.1"/>
    <property type="molecule type" value="Genomic_DNA"/>
</dbReference>
<name>U9U6Q1_RHIID</name>
<protein>
    <submittedName>
        <fullName evidence="1">Uncharacterized protein</fullName>
    </submittedName>
</protein>
<dbReference type="HOGENOM" id="CLU_794871_0_0_1"/>
<evidence type="ECO:0000313" key="1">
    <source>
        <dbReference type="EMBL" id="ESA15372.1"/>
    </source>
</evidence>
<gene>
    <name evidence="1" type="ORF">GLOINDRAFT_23962</name>
</gene>
<organism evidence="1">
    <name type="scientific">Rhizophagus irregularis (strain DAOM 181602 / DAOM 197198 / MUCL 43194)</name>
    <name type="common">Arbuscular mycorrhizal fungus</name>
    <name type="synonym">Glomus intraradices</name>
    <dbReference type="NCBI Taxonomy" id="747089"/>
    <lineage>
        <taxon>Eukaryota</taxon>
        <taxon>Fungi</taxon>
        <taxon>Fungi incertae sedis</taxon>
        <taxon>Mucoromycota</taxon>
        <taxon>Glomeromycotina</taxon>
        <taxon>Glomeromycetes</taxon>
        <taxon>Glomerales</taxon>
        <taxon>Glomeraceae</taxon>
        <taxon>Rhizophagus</taxon>
    </lineage>
</organism>
<accession>U9U6Q1</accession>
<dbReference type="VEuPathDB" id="FungiDB:RhiirFUN_025502"/>
<dbReference type="AlphaFoldDB" id="U9U6Q1"/>
<proteinExistence type="predicted"/>